<proteinExistence type="predicted"/>
<evidence type="ECO:0000313" key="3">
    <source>
        <dbReference type="Proteomes" id="UP000593765"/>
    </source>
</evidence>
<name>A0A7M2WPP6_9BACT</name>
<protein>
    <submittedName>
        <fullName evidence="2">Uncharacterized protein</fullName>
    </submittedName>
</protein>
<feature type="transmembrane region" description="Helical" evidence="1">
    <location>
        <begin position="109"/>
        <end position="130"/>
    </location>
</feature>
<evidence type="ECO:0000256" key="1">
    <source>
        <dbReference type="SAM" id="Phobius"/>
    </source>
</evidence>
<evidence type="ECO:0000313" key="2">
    <source>
        <dbReference type="EMBL" id="QOV87379.1"/>
    </source>
</evidence>
<keyword evidence="1" id="KW-0472">Membrane</keyword>
<keyword evidence="1" id="KW-1133">Transmembrane helix</keyword>
<dbReference type="EMBL" id="CP063458">
    <property type="protein sequence ID" value="QOV87379.1"/>
    <property type="molecule type" value="Genomic_DNA"/>
</dbReference>
<dbReference type="Proteomes" id="UP000593765">
    <property type="component" value="Chromosome"/>
</dbReference>
<keyword evidence="1" id="KW-0812">Transmembrane</keyword>
<sequence length="146" mass="15901">MVNRLFNLASLLSAIAFCVVVVAWVAAAGIDPGIDPRKQFLSVSPDFHVSLGARGADARVKVFNDSTYGPYAGSIVGFAGDPNGPTTSGFGDFAGVYYRMIRWPNGSSLWTLSLSLFYPLLAASALPIAWRVRRWRRSRKGFALDR</sequence>
<dbReference type="KEGG" id="hbs:IPV69_13875"/>
<reference evidence="2 3" key="1">
    <citation type="submission" date="2020-10" db="EMBL/GenBank/DDBJ databases">
        <title>Wide distribution of Phycisphaera-like planctomycetes from WD2101 soil group in peatlands and genome analysis of the first cultivated representative.</title>
        <authorList>
            <person name="Dedysh S.N."/>
            <person name="Beletsky A.V."/>
            <person name="Ivanova A."/>
            <person name="Kulichevskaya I.S."/>
            <person name="Suzina N.E."/>
            <person name="Philippov D.A."/>
            <person name="Rakitin A.L."/>
            <person name="Mardanov A.V."/>
            <person name="Ravin N.V."/>
        </authorList>
    </citation>
    <scope>NUCLEOTIDE SEQUENCE [LARGE SCALE GENOMIC DNA]</scope>
    <source>
        <strain evidence="2 3">M1803</strain>
    </source>
</reference>
<dbReference type="AlphaFoldDB" id="A0A7M2WPP6"/>
<organism evidence="2 3">
    <name type="scientific">Humisphaera borealis</name>
    <dbReference type="NCBI Taxonomy" id="2807512"/>
    <lineage>
        <taxon>Bacteria</taxon>
        <taxon>Pseudomonadati</taxon>
        <taxon>Planctomycetota</taxon>
        <taxon>Phycisphaerae</taxon>
        <taxon>Tepidisphaerales</taxon>
        <taxon>Tepidisphaeraceae</taxon>
        <taxon>Humisphaera</taxon>
    </lineage>
</organism>
<accession>A0A7M2WPP6</accession>
<keyword evidence="3" id="KW-1185">Reference proteome</keyword>
<gene>
    <name evidence="2" type="ORF">IPV69_13875</name>
</gene>
<dbReference type="RefSeq" id="WP_206290279.1">
    <property type="nucleotide sequence ID" value="NZ_CP063458.1"/>
</dbReference>